<accession>A0ABQ0L8B0</accession>
<organism evidence="1 2">
    <name type="scientific">Mycena chlorophos</name>
    <name type="common">Agaric fungus</name>
    <name type="synonym">Agaricus chlorophos</name>
    <dbReference type="NCBI Taxonomy" id="658473"/>
    <lineage>
        <taxon>Eukaryota</taxon>
        <taxon>Fungi</taxon>
        <taxon>Dikarya</taxon>
        <taxon>Basidiomycota</taxon>
        <taxon>Agaricomycotina</taxon>
        <taxon>Agaricomycetes</taxon>
        <taxon>Agaricomycetidae</taxon>
        <taxon>Agaricales</taxon>
        <taxon>Marasmiineae</taxon>
        <taxon>Mycenaceae</taxon>
        <taxon>Mycena</taxon>
    </lineage>
</organism>
<dbReference type="EMBL" id="DF843437">
    <property type="protein sequence ID" value="GAT47389.1"/>
    <property type="molecule type" value="Genomic_DNA"/>
</dbReference>
<evidence type="ECO:0000313" key="2">
    <source>
        <dbReference type="Proteomes" id="UP000815677"/>
    </source>
</evidence>
<protein>
    <submittedName>
        <fullName evidence="1">Uncharacterized protein</fullName>
    </submittedName>
</protein>
<dbReference type="Proteomes" id="UP000815677">
    <property type="component" value="Unassembled WGS sequence"/>
</dbReference>
<keyword evidence="2" id="KW-1185">Reference proteome</keyword>
<reference evidence="1" key="1">
    <citation type="submission" date="2014-09" db="EMBL/GenBank/DDBJ databases">
        <title>Genome sequence of the luminous mushroom Mycena chlorophos for searching fungal bioluminescence genes.</title>
        <authorList>
            <person name="Tanaka Y."/>
            <person name="Kasuga D."/>
            <person name="Oba Y."/>
            <person name="Hase S."/>
            <person name="Sato K."/>
            <person name="Oba Y."/>
            <person name="Sakakibara Y."/>
        </authorList>
    </citation>
    <scope>NUCLEOTIDE SEQUENCE</scope>
</reference>
<name>A0ABQ0L8B0_MYCCL</name>
<sequence>MIDRHHVKVDTKFARRAISASDRATCAAPKVGDQLLANLWPQADVGAVSHLQASTGFKSLHQLAGRTHRNENRALVLSDLYGVRISLDDNRMFDVFAIVAALLRDEEAFADSLHAHGLPRSVEVALCRAFARKQRAIKCLLRIFT</sequence>
<gene>
    <name evidence="1" type="ORF">MCHLO_04850</name>
</gene>
<evidence type="ECO:0000313" key="1">
    <source>
        <dbReference type="EMBL" id="GAT47389.1"/>
    </source>
</evidence>
<proteinExistence type="predicted"/>